<evidence type="ECO:0000259" key="9">
    <source>
        <dbReference type="PROSITE" id="PS50826"/>
    </source>
</evidence>
<dbReference type="Pfam" id="PF00018">
    <property type="entry name" value="SH3_1"/>
    <property type="match status" value="1"/>
</dbReference>
<evidence type="ECO:0000256" key="4">
    <source>
        <dbReference type="PROSITE-ProRule" id="PRU00192"/>
    </source>
</evidence>
<evidence type="ECO:0000256" key="5">
    <source>
        <dbReference type="SAM" id="Coils"/>
    </source>
</evidence>
<dbReference type="InterPro" id="IPR000195">
    <property type="entry name" value="Rab-GAP-TBC_dom"/>
</dbReference>
<dbReference type="PROSITE" id="PS50826">
    <property type="entry name" value="RUN"/>
    <property type="match status" value="1"/>
</dbReference>
<dbReference type="GO" id="GO:0005096">
    <property type="term" value="F:GTPase activator activity"/>
    <property type="evidence" value="ECO:0007669"/>
    <property type="project" value="TreeGrafter"/>
</dbReference>
<dbReference type="EMBL" id="MNPL01006301">
    <property type="protein sequence ID" value="OQR75496.1"/>
    <property type="molecule type" value="Genomic_DNA"/>
</dbReference>
<dbReference type="Gene3D" id="1.10.8.270">
    <property type="entry name" value="putative rabgap domain of human tbc1 domain family member 14 like domains"/>
    <property type="match status" value="1"/>
</dbReference>
<keyword evidence="11" id="KW-1185">Reference proteome</keyword>
<dbReference type="Proteomes" id="UP000192247">
    <property type="component" value="Unassembled WGS sequence"/>
</dbReference>
<comment type="similarity">
    <text evidence="1">Belongs to the small G protein signaling modulator family.</text>
</comment>
<feature type="coiled-coil region" evidence="5">
    <location>
        <begin position="396"/>
        <end position="451"/>
    </location>
</feature>
<dbReference type="FunFam" id="2.30.30.40:FF:000115">
    <property type="entry name" value="Small G protein signaling modulator 3 homolog"/>
    <property type="match status" value="1"/>
</dbReference>
<dbReference type="PROSITE" id="PS50086">
    <property type="entry name" value="TBC_RABGAP"/>
    <property type="match status" value="1"/>
</dbReference>
<evidence type="ECO:0000256" key="1">
    <source>
        <dbReference type="ARBA" id="ARBA00006296"/>
    </source>
</evidence>
<evidence type="ECO:0000256" key="2">
    <source>
        <dbReference type="ARBA" id="ARBA00022443"/>
    </source>
</evidence>
<proteinExistence type="inferred from homology"/>
<dbReference type="InterPro" id="IPR050302">
    <property type="entry name" value="Rab_GAP_TBC_domain"/>
</dbReference>
<evidence type="ECO:0000313" key="10">
    <source>
        <dbReference type="EMBL" id="OQR75496.1"/>
    </source>
</evidence>
<dbReference type="PROSITE" id="PS50002">
    <property type="entry name" value="SH3"/>
    <property type="match status" value="1"/>
</dbReference>
<dbReference type="FunFam" id="1.10.8.270:FF:000013">
    <property type="entry name" value="Small G protein signaling modulator 3"/>
    <property type="match status" value="1"/>
</dbReference>
<dbReference type="PANTHER" id="PTHR47219:SF13">
    <property type="entry name" value="RUN AND TBC1 DOMAIN-CONTAINING PROTEIN 3"/>
    <property type="match status" value="1"/>
</dbReference>
<dbReference type="SUPFAM" id="SSF50044">
    <property type="entry name" value="SH3-domain"/>
    <property type="match status" value="1"/>
</dbReference>
<dbReference type="AlphaFoldDB" id="A0A1V9XPT5"/>
<keyword evidence="2 4" id="KW-0728">SH3 domain</keyword>
<gene>
    <name evidence="10" type="ORF">BIW11_08381</name>
</gene>
<dbReference type="FunFam" id="1.10.472.80:FF:000012">
    <property type="entry name" value="Small G protein signaling modulator 3"/>
    <property type="match status" value="1"/>
</dbReference>
<accession>A0A1V9XPT5</accession>
<dbReference type="Gene3D" id="1.10.472.80">
    <property type="entry name" value="Ypt/Rab-GAP domain of gyp1p, domain 3"/>
    <property type="match status" value="1"/>
</dbReference>
<dbReference type="STRING" id="418985.A0A1V9XPT5"/>
<sequence>MELARTILGVGGQHDGYSKGAPVADTLSEDEDDPEVSEAVAVRANLFGRCNGYSPSPGGPFSALNPSMWPLDLLASLAQPEDVGCHHECRYNEFGFRLEDEDSPHRDRQPSTNNRKSTTDGIPSSNTNGCDRSNSTQPLEDASHRDEWIGYLEFAHSDNTHAELTWDQVDRYLDKTDKLCTMITERGIPHSLRPQLWMRLSGAFKKRDASELNYHDIVKASAGDHQMTSKQIEKDLLRTLPNNICFAKKDSTGIPRLRRILRGIAWLYPDIGYCQGMGMVAGTLLLFLEEEDAFWLLCTIIEDLLPPSYFATTLLGVQADQKVLRTLIGKYFDFYSELPKIEALLVEHDIELSLITLQWFLTAFASVINTRCLLRIWDLFFFHGSILLFQVTLAILHSKESELAKLENSAEIFNALSGLPGELENSKLEDLISSSRKFELYQENIDQLRRKHLAYLMADQGALLNPESVHNLPKQHLTKRQIKRGKSVVQVILGTATSTMNEENRDGLVRTKNIKQTEILVDLREAILQIARHFTSLDPKLKISLTADYSMDSHSKDHHQFTAATGSKQKRAKALLDFERSDNDELGFKKNDIITIVSQNDEHCWTGELNGCRGWFPAKFVKLLDERSKPYSLAGDDTVTEAITDLARGVLCPAIKAVLEYGMRRPSFSQLSINPQHPWQFIEEVANRQVEKDINSVYSRLVLCKTFRLDEDGKVLSPEELLFRSVQAINITHDAAQVALDVKLRTLVCLGLNEQLLHLWFEVLCSRLDVVHKWYHPWSFVNSPGWVQIKCELRLLNQFSFNLSPDWELPNKAPPSQEPLREGVRDMLVKHHLFSWDL</sequence>
<dbReference type="SMART" id="SM00164">
    <property type="entry name" value="TBC"/>
    <property type="match status" value="1"/>
</dbReference>
<dbReference type="SUPFAM" id="SSF140741">
    <property type="entry name" value="RUN domain-like"/>
    <property type="match status" value="1"/>
</dbReference>
<dbReference type="PANTHER" id="PTHR47219">
    <property type="entry name" value="RAB GTPASE-ACTIVATING PROTEIN 1-LIKE"/>
    <property type="match status" value="1"/>
</dbReference>
<feature type="region of interest" description="Disordered" evidence="6">
    <location>
        <begin position="11"/>
        <end position="30"/>
    </location>
</feature>
<dbReference type="Pfam" id="PF00566">
    <property type="entry name" value="RabGAP-TBC"/>
    <property type="match status" value="1"/>
</dbReference>
<organism evidence="10 11">
    <name type="scientific">Tropilaelaps mercedesae</name>
    <dbReference type="NCBI Taxonomy" id="418985"/>
    <lineage>
        <taxon>Eukaryota</taxon>
        <taxon>Metazoa</taxon>
        <taxon>Ecdysozoa</taxon>
        <taxon>Arthropoda</taxon>
        <taxon>Chelicerata</taxon>
        <taxon>Arachnida</taxon>
        <taxon>Acari</taxon>
        <taxon>Parasitiformes</taxon>
        <taxon>Mesostigmata</taxon>
        <taxon>Gamasina</taxon>
        <taxon>Dermanyssoidea</taxon>
        <taxon>Laelapidae</taxon>
        <taxon>Tropilaelaps</taxon>
    </lineage>
</organism>
<evidence type="ECO:0000256" key="6">
    <source>
        <dbReference type="SAM" id="MobiDB-lite"/>
    </source>
</evidence>
<dbReference type="SMART" id="SM00593">
    <property type="entry name" value="RUN"/>
    <property type="match status" value="1"/>
</dbReference>
<evidence type="ECO:0000259" key="7">
    <source>
        <dbReference type="PROSITE" id="PS50002"/>
    </source>
</evidence>
<dbReference type="InParanoid" id="A0A1V9XPT5"/>
<dbReference type="SMART" id="SM00326">
    <property type="entry name" value="SH3"/>
    <property type="match status" value="1"/>
</dbReference>
<dbReference type="GO" id="GO:0031267">
    <property type="term" value="F:small GTPase binding"/>
    <property type="evidence" value="ECO:0007669"/>
    <property type="project" value="TreeGrafter"/>
</dbReference>
<comment type="caution">
    <text evidence="10">The sequence shown here is derived from an EMBL/GenBank/DDBJ whole genome shotgun (WGS) entry which is preliminary data.</text>
</comment>
<evidence type="ECO:0000313" key="11">
    <source>
        <dbReference type="Proteomes" id="UP000192247"/>
    </source>
</evidence>
<feature type="domain" description="Rab-GAP TBC" evidence="8">
    <location>
        <begin position="187"/>
        <end position="384"/>
    </location>
</feature>
<dbReference type="FunCoup" id="A0A1V9XPT5">
    <property type="interactions" value="262"/>
</dbReference>
<dbReference type="SUPFAM" id="SSF47923">
    <property type="entry name" value="Ypt/Rab-GAP domain of gyp1p"/>
    <property type="match status" value="2"/>
</dbReference>
<feature type="region of interest" description="Disordered" evidence="6">
    <location>
        <begin position="100"/>
        <end position="142"/>
    </location>
</feature>
<dbReference type="InterPro" id="IPR035969">
    <property type="entry name" value="Rab-GAP_TBC_sf"/>
</dbReference>
<feature type="domain" description="RUN" evidence="9">
    <location>
        <begin position="642"/>
        <end position="808"/>
    </location>
</feature>
<dbReference type="Gene3D" id="1.20.58.900">
    <property type="match status" value="1"/>
</dbReference>
<feature type="domain" description="SH3" evidence="7">
    <location>
        <begin position="567"/>
        <end position="626"/>
    </location>
</feature>
<name>A0A1V9XPT5_9ACAR</name>
<feature type="compositionally biased region" description="Polar residues" evidence="6">
    <location>
        <begin position="110"/>
        <end position="138"/>
    </location>
</feature>
<dbReference type="InterPro" id="IPR036028">
    <property type="entry name" value="SH3-like_dom_sf"/>
</dbReference>
<reference evidence="10 11" key="1">
    <citation type="journal article" date="2017" name="Gigascience">
        <title>Draft genome of the honey bee ectoparasitic mite, Tropilaelaps mercedesae, is shaped by the parasitic life history.</title>
        <authorList>
            <person name="Dong X."/>
            <person name="Armstrong S.D."/>
            <person name="Xia D."/>
            <person name="Makepeace B.L."/>
            <person name="Darby A.C."/>
            <person name="Kadowaki T."/>
        </authorList>
    </citation>
    <scope>NUCLEOTIDE SEQUENCE [LARGE SCALE GENOMIC DNA]</scope>
    <source>
        <strain evidence="10">Wuxi-XJTLU</strain>
    </source>
</reference>
<dbReference type="InterPro" id="IPR001452">
    <property type="entry name" value="SH3_domain"/>
</dbReference>
<dbReference type="InterPro" id="IPR004012">
    <property type="entry name" value="Run_dom"/>
</dbReference>
<dbReference type="Pfam" id="PF02759">
    <property type="entry name" value="RUN"/>
    <property type="match status" value="1"/>
</dbReference>
<evidence type="ECO:0000256" key="3">
    <source>
        <dbReference type="ARBA" id="ARBA00030864"/>
    </source>
</evidence>
<dbReference type="CDD" id="cd17688">
    <property type="entry name" value="RUN_SGSM3"/>
    <property type="match status" value="1"/>
</dbReference>
<keyword evidence="5" id="KW-0175">Coiled coil</keyword>
<protein>
    <recommendedName>
        <fullName evidence="3">RUN and TBC1 domain-containing protein 3</fullName>
    </recommendedName>
</protein>
<dbReference type="InterPro" id="IPR037213">
    <property type="entry name" value="Run_dom_sf"/>
</dbReference>
<dbReference type="OrthoDB" id="44736at2759"/>
<evidence type="ECO:0000259" key="8">
    <source>
        <dbReference type="PROSITE" id="PS50086"/>
    </source>
</evidence>